<reference evidence="2 3" key="1">
    <citation type="journal article" date="2019" name="Nat. Ecol. Evol.">
        <title>Megaphylogeny resolves global patterns of mushroom evolution.</title>
        <authorList>
            <person name="Varga T."/>
            <person name="Krizsan K."/>
            <person name="Foldi C."/>
            <person name="Dima B."/>
            <person name="Sanchez-Garcia M."/>
            <person name="Sanchez-Ramirez S."/>
            <person name="Szollosi G.J."/>
            <person name="Szarkandi J.G."/>
            <person name="Papp V."/>
            <person name="Albert L."/>
            <person name="Andreopoulos W."/>
            <person name="Angelini C."/>
            <person name="Antonin V."/>
            <person name="Barry K.W."/>
            <person name="Bougher N.L."/>
            <person name="Buchanan P."/>
            <person name="Buyck B."/>
            <person name="Bense V."/>
            <person name="Catcheside P."/>
            <person name="Chovatia M."/>
            <person name="Cooper J."/>
            <person name="Damon W."/>
            <person name="Desjardin D."/>
            <person name="Finy P."/>
            <person name="Geml J."/>
            <person name="Haridas S."/>
            <person name="Hughes K."/>
            <person name="Justo A."/>
            <person name="Karasinski D."/>
            <person name="Kautmanova I."/>
            <person name="Kiss B."/>
            <person name="Kocsube S."/>
            <person name="Kotiranta H."/>
            <person name="LaButti K.M."/>
            <person name="Lechner B.E."/>
            <person name="Liimatainen K."/>
            <person name="Lipzen A."/>
            <person name="Lukacs Z."/>
            <person name="Mihaltcheva S."/>
            <person name="Morgado L.N."/>
            <person name="Niskanen T."/>
            <person name="Noordeloos M.E."/>
            <person name="Ohm R.A."/>
            <person name="Ortiz-Santana B."/>
            <person name="Ovrebo C."/>
            <person name="Racz N."/>
            <person name="Riley R."/>
            <person name="Savchenko A."/>
            <person name="Shiryaev A."/>
            <person name="Soop K."/>
            <person name="Spirin V."/>
            <person name="Szebenyi C."/>
            <person name="Tomsovsky M."/>
            <person name="Tulloss R.E."/>
            <person name="Uehling J."/>
            <person name="Grigoriev I.V."/>
            <person name="Vagvolgyi C."/>
            <person name="Papp T."/>
            <person name="Martin F.M."/>
            <person name="Miettinen O."/>
            <person name="Hibbett D.S."/>
            <person name="Nagy L.G."/>
        </authorList>
    </citation>
    <scope>NUCLEOTIDE SEQUENCE [LARGE SCALE GENOMIC DNA]</scope>
    <source>
        <strain evidence="2 3">HHB13444</strain>
    </source>
</reference>
<feature type="compositionally biased region" description="Basic and acidic residues" evidence="1">
    <location>
        <begin position="47"/>
        <end position="60"/>
    </location>
</feature>
<dbReference type="EMBL" id="ML211653">
    <property type="protein sequence ID" value="TFK81112.1"/>
    <property type="molecule type" value="Genomic_DNA"/>
</dbReference>
<protein>
    <submittedName>
        <fullName evidence="2">Uncharacterized protein</fullName>
    </submittedName>
</protein>
<feature type="region of interest" description="Disordered" evidence="1">
    <location>
        <begin position="37"/>
        <end position="120"/>
    </location>
</feature>
<evidence type="ECO:0000313" key="3">
    <source>
        <dbReference type="Proteomes" id="UP000308197"/>
    </source>
</evidence>
<dbReference type="Proteomes" id="UP000308197">
    <property type="component" value="Unassembled WGS sequence"/>
</dbReference>
<dbReference type="AlphaFoldDB" id="A0A5C3NVP3"/>
<dbReference type="InParanoid" id="A0A5C3NVP3"/>
<organism evidence="2 3">
    <name type="scientific">Polyporus arcularius HHB13444</name>
    <dbReference type="NCBI Taxonomy" id="1314778"/>
    <lineage>
        <taxon>Eukaryota</taxon>
        <taxon>Fungi</taxon>
        <taxon>Dikarya</taxon>
        <taxon>Basidiomycota</taxon>
        <taxon>Agaricomycotina</taxon>
        <taxon>Agaricomycetes</taxon>
        <taxon>Polyporales</taxon>
        <taxon>Polyporaceae</taxon>
        <taxon>Polyporus</taxon>
    </lineage>
</organism>
<name>A0A5C3NVP3_9APHY</name>
<proteinExistence type="predicted"/>
<feature type="compositionally biased region" description="Pro residues" evidence="1">
    <location>
        <begin position="77"/>
        <end position="87"/>
    </location>
</feature>
<sequence length="245" mass="25832">MTDGPAPRNEMHGTYGRGLTYARNVNLAGEIASPDTLCTETYAPGDEQYKSHKLDNDATPRPHVRPLPRPDEDEVPTPKPSPRPLPPADGEEVTTPTLTSKPLPVTDDTAPEQEAAAVTASPQNGAAGLLSCPCTPSLGPATHGTVSAHDELSLPPPAMPLGTGVIPVMQSHKMMKIDGAVTYVDIRTASPAVYPPFVAQADGMDTPQNATRLFNGDTVARGQARGVAWAQFRAHNVYLSASKPS</sequence>
<keyword evidence="3" id="KW-1185">Reference proteome</keyword>
<accession>A0A5C3NVP3</accession>
<evidence type="ECO:0000256" key="1">
    <source>
        <dbReference type="SAM" id="MobiDB-lite"/>
    </source>
</evidence>
<gene>
    <name evidence="2" type="ORF">K466DRAFT_569238</name>
</gene>
<evidence type="ECO:0000313" key="2">
    <source>
        <dbReference type="EMBL" id="TFK81112.1"/>
    </source>
</evidence>